<evidence type="ECO:0000313" key="6">
    <source>
        <dbReference type="RefSeq" id="XP_022714418.1"/>
    </source>
</evidence>
<dbReference type="OrthoDB" id="5421723at2759"/>
<dbReference type="PANTHER" id="PTHR33227">
    <property type="entry name" value="STIGMA-SPECIFIC STIG1-LIKE PROTEIN 3"/>
    <property type="match status" value="1"/>
</dbReference>
<protein>
    <submittedName>
        <fullName evidence="6">Stigma-specific STIG1-like protein 1</fullName>
    </submittedName>
</protein>
<feature type="signal peptide" evidence="4">
    <location>
        <begin position="1"/>
        <end position="27"/>
    </location>
</feature>
<evidence type="ECO:0000256" key="3">
    <source>
        <dbReference type="SAM" id="MobiDB-lite"/>
    </source>
</evidence>
<sequence>MKSLKLFLMLTMVMAFAITLSASTTSGEEPFRNNDENPSEASDLPMADTQEPSSFRGAGRFLAQSSRAAKTCDKNPKICRINGSPGPFCCNKKCVDIETDKFNCGKCGKKCNYSKICCEGKCVNPLSNQRHCGGCNNNCGKGNACLYGMCSYA</sequence>
<evidence type="ECO:0000256" key="2">
    <source>
        <dbReference type="ARBA" id="ARBA00022729"/>
    </source>
</evidence>
<dbReference type="InterPro" id="IPR006969">
    <property type="entry name" value="Stig-like"/>
</dbReference>
<accession>A0A6P5WE96</accession>
<keyword evidence="2 4" id="KW-0732">Signal</keyword>
<dbReference type="KEGG" id="dzi:111318819"/>
<gene>
    <name evidence="6" type="primary">LOC111318819</name>
</gene>
<dbReference type="PANTHER" id="PTHR33227:SF32">
    <property type="entry name" value="STIGMA-SPECIFIC STIG1-LIKE PROTEIN 1"/>
    <property type="match status" value="1"/>
</dbReference>
<keyword evidence="5" id="KW-1185">Reference proteome</keyword>
<dbReference type="Proteomes" id="UP000515121">
    <property type="component" value="Unplaced"/>
</dbReference>
<feature type="region of interest" description="Disordered" evidence="3">
    <location>
        <begin position="25"/>
        <end position="53"/>
    </location>
</feature>
<reference evidence="6" key="1">
    <citation type="submission" date="2025-08" db="UniProtKB">
        <authorList>
            <consortium name="RefSeq"/>
        </authorList>
    </citation>
    <scope>IDENTIFICATION</scope>
    <source>
        <tissue evidence="6">Fruit stalk</tissue>
    </source>
</reference>
<dbReference type="GeneID" id="111318819"/>
<evidence type="ECO:0000313" key="5">
    <source>
        <dbReference type="Proteomes" id="UP000515121"/>
    </source>
</evidence>
<dbReference type="Pfam" id="PF04885">
    <property type="entry name" value="Stig1"/>
    <property type="match status" value="1"/>
</dbReference>
<name>A0A6P5WE96_DURZI</name>
<feature type="chain" id="PRO_5028365953" evidence="4">
    <location>
        <begin position="28"/>
        <end position="153"/>
    </location>
</feature>
<organism evidence="5 6">
    <name type="scientific">Durio zibethinus</name>
    <name type="common">Durian</name>
    <dbReference type="NCBI Taxonomy" id="66656"/>
    <lineage>
        <taxon>Eukaryota</taxon>
        <taxon>Viridiplantae</taxon>
        <taxon>Streptophyta</taxon>
        <taxon>Embryophyta</taxon>
        <taxon>Tracheophyta</taxon>
        <taxon>Spermatophyta</taxon>
        <taxon>Magnoliopsida</taxon>
        <taxon>eudicotyledons</taxon>
        <taxon>Gunneridae</taxon>
        <taxon>Pentapetalae</taxon>
        <taxon>rosids</taxon>
        <taxon>malvids</taxon>
        <taxon>Malvales</taxon>
        <taxon>Malvaceae</taxon>
        <taxon>Helicteroideae</taxon>
        <taxon>Durio</taxon>
    </lineage>
</organism>
<comment type="similarity">
    <text evidence="1">Belongs to the STIG1 family.</text>
</comment>
<dbReference type="AlphaFoldDB" id="A0A6P5WE96"/>
<evidence type="ECO:0000256" key="4">
    <source>
        <dbReference type="SAM" id="SignalP"/>
    </source>
</evidence>
<evidence type="ECO:0000256" key="1">
    <source>
        <dbReference type="ARBA" id="ARBA00006010"/>
    </source>
</evidence>
<dbReference type="RefSeq" id="XP_022714418.1">
    <property type="nucleotide sequence ID" value="XM_022858683.1"/>
</dbReference>
<proteinExistence type="inferred from homology"/>